<dbReference type="SMART" id="SM00418">
    <property type="entry name" value="HTH_ARSR"/>
    <property type="match status" value="1"/>
</dbReference>
<feature type="compositionally biased region" description="Basic and acidic residues" evidence="4">
    <location>
        <begin position="102"/>
        <end position="118"/>
    </location>
</feature>
<dbReference type="InterPro" id="IPR011991">
    <property type="entry name" value="ArsR-like_HTH"/>
</dbReference>
<evidence type="ECO:0000256" key="4">
    <source>
        <dbReference type="SAM" id="MobiDB-lite"/>
    </source>
</evidence>
<dbReference type="NCBIfam" id="NF033788">
    <property type="entry name" value="HTH_metalloreg"/>
    <property type="match status" value="1"/>
</dbReference>
<name>A0A318K7T7_9NEIS</name>
<keyword evidence="1" id="KW-0805">Transcription regulation</keyword>
<dbReference type="InterPro" id="IPR051011">
    <property type="entry name" value="Metal_resp_trans_reg"/>
</dbReference>
<dbReference type="PANTHER" id="PTHR43132:SF2">
    <property type="entry name" value="ARSENICAL RESISTANCE OPERON REPRESSOR ARSR-RELATED"/>
    <property type="match status" value="1"/>
</dbReference>
<evidence type="ECO:0000313" key="7">
    <source>
        <dbReference type="Proteomes" id="UP000248395"/>
    </source>
</evidence>
<organism evidence="6 7">
    <name type="scientific">Aquitalea magnusonii</name>
    <dbReference type="NCBI Taxonomy" id="332411"/>
    <lineage>
        <taxon>Bacteria</taxon>
        <taxon>Pseudomonadati</taxon>
        <taxon>Pseudomonadota</taxon>
        <taxon>Betaproteobacteria</taxon>
        <taxon>Neisseriales</taxon>
        <taxon>Chromobacteriaceae</taxon>
        <taxon>Aquitalea</taxon>
    </lineage>
</organism>
<dbReference type="GO" id="GO:0003700">
    <property type="term" value="F:DNA-binding transcription factor activity"/>
    <property type="evidence" value="ECO:0007669"/>
    <property type="project" value="InterPro"/>
</dbReference>
<dbReference type="Pfam" id="PF12840">
    <property type="entry name" value="HTH_20"/>
    <property type="match status" value="1"/>
</dbReference>
<gene>
    <name evidence="6" type="ORF">DFR38_102118</name>
</gene>
<dbReference type="Gene3D" id="1.10.10.10">
    <property type="entry name" value="Winged helix-like DNA-binding domain superfamily/Winged helix DNA-binding domain"/>
    <property type="match status" value="1"/>
</dbReference>
<dbReference type="AlphaFoldDB" id="A0A318K7T7"/>
<dbReference type="PROSITE" id="PS50987">
    <property type="entry name" value="HTH_ARSR_2"/>
    <property type="match status" value="1"/>
</dbReference>
<dbReference type="InterPro" id="IPR036388">
    <property type="entry name" value="WH-like_DNA-bd_sf"/>
</dbReference>
<evidence type="ECO:0000259" key="5">
    <source>
        <dbReference type="PROSITE" id="PS50987"/>
    </source>
</evidence>
<dbReference type="CDD" id="cd00090">
    <property type="entry name" value="HTH_ARSR"/>
    <property type="match status" value="1"/>
</dbReference>
<reference evidence="6 7" key="1">
    <citation type="submission" date="2018-05" db="EMBL/GenBank/DDBJ databases">
        <title>Genomic Encyclopedia of Type Strains, Phase IV (KMG-IV): sequencing the most valuable type-strain genomes for metagenomic binning, comparative biology and taxonomic classification.</title>
        <authorList>
            <person name="Goeker M."/>
        </authorList>
    </citation>
    <scope>NUCLEOTIDE SEQUENCE [LARGE SCALE GENOMIC DNA]</scope>
    <source>
        <strain evidence="6 7">DSM 25134</strain>
    </source>
</reference>
<dbReference type="OrthoDB" id="5297460at2"/>
<keyword evidence="2" id="KW-0238">DNA-binding</keyword>
<dbReference type="InterPro" id="IPR036390">
    <property type="entry name" value="WH_DNA-bd_sf"/>
</dbReference>
<feature type="domain" description="HTH arsR-type" evidence="5">
    <location>
        <begin position="1"/>
        <end position="95"/>
    </location>
</feature>
<evidence type="ECO:0000256" key="2">
    <source>
        <dbReference type="ARBA" id="ARBA00023125"/>
    </source>
</evidence>
<keyword evidence="7" id="KW-1185">Reference proteome</keyword>
<feature type="region of interest" description="Disordered" evidence="4">
    <location>
        <begin position="98"/>
        <end position="118"/>
    </location>
</feature>
<keyword evidence="3" id="KW-0804">Transcription</keyword>
<dbReference type="SUPFAM" id="SSF46785">
    <property type="entry name" value="Winged helix' DNA-binding domain"/>
    <property type="match status" value="1"/>
</dbReference>
<protein>
    <submittedName>
        <fullName evidence="6">ArsR family transcriptional regulator</fullName>
    </submittedName>
</protein>
<evidence type="ECO:0000313" key="6">
    <source>
        <dbReference type="EMBL" id="PXX50470.1"/>
    </source>
</evidence>
<dbReference type="PRINTS" id="PR00778">
    <property type="entry name" value="HTHARSR"/>
</dbReference>
<dbReference type="GO" id="GO:0003677">
    <property type="term" value="F:DNA binding"/>
    <property type="evidence" value="ECO:0007669"/>
    <property type="project" value="UniProtKB-KW"/>
</dbReference>
<comment type="caution">
    <text evidence="6">The sequence shown here is derived from an EMBL/GenBank/DDBJ whole genome shotgun (WGS) entry which is preliminary data.</text>
</comment>
<dbReference type="EMBL" id="QJKC01000002">
    <property type="protein sequence ID" value="PXX50470.1"/>
    <property type="molecule type" value="Genomic_DNA"/>
</dbReference>
<evidence type="ECO:0000256" key="1">
    <source>
        <dbReference type="ARBA" id="ARBA00023015"/>
    </source>
</evidence>
<accession>A0A318K7T7</accession>
<proteinExistence type="predicted"/>
<dbReference type="PANTHER" id="PTHR43132">
    <property type="entry name" value="ARSENICAL RESISTANCE OPERON REPRESSOR ARSR-RELATED"/>
    <property type="match status" value="1"/>
</dbReference>
<dbReference type="InterPro" id="IPR001845">
    <property type="entry name" value="HTH_ArsR_DNA-bd_dom"/>
</dbReference>
<dbReference type="Proteomes" id="UP000248395">
    <property type="component" value="Unassembled WGS sequence"/>
</dbReference>
<sequence>MELLTAAEILAAIGHETRLAIFRLLVETGPDGLYASAIGERLGIAPATLSFHLSHLSRVGLIDGQRESRFIRYAANFSTMDGLLAFLTSNCCQGKSCLPSRDGTDQGSERCCQAHKES</sequence>
<evidence type="ECO:0000256" key="3">
    <source>
        <dbReference type="ARBA" id="ARBA00023163"/>
    </source>
</evidence>
<dbReference type="RefSeq" id="WP_059284537.1">
    <property type="nucleotide sequence ID" value="NZ_LNQU01000003.1"/>
</dbReference>